<dbReference type="Proteomes" id="UP000182945">
    <property type="component" value="Chromosome"/>
</dbReference>
<evidence type="ECO:0000256" key="1">
    <source>
        <dbReference type="SAM" id="Phobius"/>
    </source>
</evidence>
<dbReference type="EMBL" id="CP017962">
    <property type="protein sequence ID" value="APC47360.1"/>
    <property type="molecule type" value="Genomic_DNA"/>
</dbReference>
<protein>
    <submittedName>
        <fullName evidence="2">Uncharacterized protein</fullName>
    </submittedName>
</protein>
<dbReference type="RefSeq" id="WP_071648329.1">
    <property type="nucleotide sequence ID" value="NZ_CP017962.1"/>
</dbReference>
<keyword evidence="1" id="KW-0472">Membrane</keyword>
<gene>
    <name evidence="2" type="ORF">BME96_03895</name>
</gene>
<accession>A0AAC9J045</accession>
<organism evidence="2 3">
    <name type="scientific">Virgibacillus halodenitrificans</name>
    <name type="common">Bacillus halodenitrificans</name>
    <dbReference type="NCBI Taxonomy" id="1482"/>
    <lineage>
        <taxon>Bacteria</taxon>
        <taxon>Bacillati</taxon>
        <taxon>Bacillota</taxon>
        <taxon>Bacilli</taxon>
        <taxon>Bacillales</taxon>
        <taxon>Bacillaceae</taxon>
        <taxon>Virgibacillus</taxon>
    </lineage>
</organism>
<evidence type="ECO:0000313" key="2">
    <source>
        <dbReference type="EMBL" id="APC47360.1"/>
    </source>
</evidence>
<reference evidence="2 3" key="1">
    <citation type="submission" date="2016-11" db="EMBL/GenBank/DDBJ databases">
        <title>Complete genome sequencing of Virgibacillus halodenitrificans PDB-F2.</title>
        <authorList>
            <person name="Sun Z."/>
            <person name="Zhou Y."/>
            <person name="Li H."/>
        </authorList>
    </citation>
    <scope>NUCLEOTIDE SEQUENCE [LARGE SCALE GENOMIC DNA]</scope>
    <source>
        <strain evidence="2 3">PDB-F2</strain>
    </source>
</reference>
<proteinExistence type="predicted"/>
<sequence length="128" mass="14649">METLPIWFWIVYSTFILLTLGTAIFSNFKEDRIPLAYITIILSFALPLVSFLFSIGRGDNDNEFSYMMKEVADGSLTAIMLILGYIYLTTWLVLFIKDNFGQYISKLSGLLTTKIKNSPYLHRKQDGA</sequence>
<keyword evidence="1" id="KW-1133">Transmembrane helix</keyword>
<dbReference type="KEGG" id="vhl:BME96_03895"/>
<dbReference type="AlphaFoldDB" id="A0AAC9J045"/>
<name>A0AAC9J045_VIRHA</name>
<feature type="transmembrane region" description="Helical" evidence="1">
    <location>
        <begin position="6"/>
        <end position="28"/>
    </location>
</feature>
<feature type="transmembrane region" description="Helical" evidence="1">
    <location>
        <begin position="35"/>
        <end position="56"/>
    </location>
</feature>
<evidence type="ECO:0000313" key="3">
    <source>
        <dbReference type="Proteomes" id="UP000182945"/>
    </source>
</evidence>
<dbReference type="GeneID" id="71513526"/>
<keyword evidence="1" id="KW-0812">Transmembrane</keyword>
<feature type="transmembrane region" description="Helical" evidence="1">
    <location>
        <begin position="76"/>
        <end position="96"/>
    </location>
</feature>